<feature type="transmembrane region" description="Helical" evidence="6">
    <location>
        <begin position="78"/>
        <end position="100"/>
    </location>
</feature>
<feature type="transmembrane region" description="Helical" evidence="6">
    <location>
        <begin position="287"/>
        <end position="306"/>
    </location>
</feature>
<evidence type="ECO:0000313" key="9">
    <source>
        <dbReference type="Proteomes" id="UP001157006"/>
    </source>
</evidence>
<dbReference type="Proteomes" id="UP001157006">
    <property type="component" value="Chromosome 1S"/>
</dbReference>
<dbReference type="SUPFAM" id="SSF103481">
    <property type="entry name" value="Multidrug resistance efflux transporter EmrE"/>
    <property type="match status" value="2"/>
</dbReference>
<reference evidence="8 9" key="1">
    <citation type="submission" date="2023-01" db="EMBL/GenBank/DDBJ databases">
        <authorList>
            <person name="Kreplak J."/>
        </authorList>
    </citation>
    <scope>NUCLEOTIDE SEQUENCE [LARGE SCALE GENOMIC DNA]</scope>
</reference>
<evidence type="ECO:0000313" key="8">
    <source>
        <dbReference type="EMBL" id="CAI8593874.1"/>
    </source>
</evidence>
<accession>A0AAV0ZAJ4</accession>
<dbReference type="GO" id="GO:0022857">
    <property type="term" value="F:transmembrane transporter activity"/>
    <property type="evidence" value="ECO:0007669"/>
    <property type="project" value="InterPro"/>
</dbReference>
<sequence length="363" mass="40271">MKISLLGFMAILEKHKPYVSMIFIQFIYAGMALLSKVAISKGMSPYVFVVYRQIFASLALSPFAYFDSKHGAPLSCNLLCKLFLVSLVGLTASSNLYYVAINYTSATFAAASTNTIPSITFIMAILIGVETISIKYKHGVAKILGSVLSLSGAIVFAVVKGPPLDFIKWHSENQNHNSHEFSKLHSKGDNIKGSLMMLSANTFWSLWLILQGFIVKQYPAKFRLTLIQCFFSFIQSGILAIAMERNPSAWKLGWDIHLLSVAYCGVIVTGICYWLQLCTIEKKGPVFTAMFTPLALVLTAIFSAIWWKETLFWGSIGGTALLVIGLYSVLWGKNKECVIEQVVEEKAETRLECVIQCDGFDKV</sequence>
<evidence type="ECO:0000256" key="5">
    <source>
        <dbReference type="ARBA" id="ARBA00023136"/>
    </source>
</evidence>
<comment type="subcellular location">
    <subcellularLocation>
        <location evidence="1 6">Membrane</location>
        <topology evidence="1 6">Multi-pass membrane protein</topology>
    </subcellularLocation>
</comment>
<name>A0AAV0ZAJ4_VICFA</name>
<feature type="transmembrane region" description="Helical" evidence="6">
    <location>
        <begin position="45"/>
        <end position="66"/>
    </location>
</feature>
<dbReference type="InterPro" id="IPR000620">
    <property type="entry name" value="EamA_dom"/>
</dbReference>
<dbReference type="EMBL" id="OX451735">
    <property type="protein sequence ID" value="CAI8593874.1"/>
    <property type="molecule type" value="Genomic_DNA"/>
</dbReference>
<gene>
    <name evidence="8" type="ORF">VFH_I113040</name>
</gene>
<feature type="transmembrane region" description="Helical" evidence="6">
    <location>
        <begin position="254"/>
        <end position="275"/>
    </location>
</feature>
<proteinExistence type="inferred from homology"/>
<evidence type="ECO:0000256" key="6">
    <source>
        <dbReference type="RuleBase" id="RU363077"/>
    </source>
</evidence>
<dbReference type="AlphaFoldDB" id="A0AAV0ZAJ4"/>
<dbReference type="GO" id="GO:0016020">
    <property type="term" value="C:membrane"/>
    <property type="evidence" value="ECO:0007669"/>
    <property type="project" value="UniProtKB-SubCell"/>
</dbReference>
<evidence type="ECO:0000256" key="3">
    <source>
        <dbReference type="ARBA" id="ARBA00022692"/>
    </source>
</evidence>
<evidence type="ECO:0000256" key="1">
    <source>
        <dbReference type="ARBA" id="ARBA00004141"/>
    </source>
</evidence>
<protein>
    <recommendedName>
        <fullName evidence="6">WAT1-related protein</fullName>
    </recommendedName>
</protein>
<feature type="transmembrane region" description="Helical" evidence="6">
    <location>
        <begin position="21"/>
        <end position="39"/>
    </location>
</feature>
<dbReference type="InterPro" id="IPR037185">
    <property type="entry name" value="EmrE-like"/>
</dbReference>
<evidence type="ECO:0000259" key="7">
    <source>
        <dbReference type="Pfam" id="PF00892"/>
    </source>
</evidence>
<keyword evidence="9" id="KW-1185">Reference proteome</keyword>
<keyword evidence="5 6" id="KW-0472">Membrane</keyword>
<organism evidence="8 9">
    <name type="scientific">Vicia faba</name>
    <name type="common">Broad bean</name>
    <name type="synonym">Faba vulgaris</name>
    <dbReference type="NCBI Taxonomy" id="3906"/>
    <lineage>
        <taxon>Eukaryota</taxon>
        <taxon>Viridiplantae</taxon>
        <taxon>Streptophyta</taxon>
        <taxon>Embryophyta</taxon>
        <taxon>Tracheophyta</taxon>
        <taxon>Spermatophyta</taxon>
        <taxon>Magnoliopsida</taxon>
        <taxon>eudicotyledons</taxon>
        <taxon>Gunneridae</taxon>
        <taxon>Pentapetalae</taxon>
        <taxon>rosids</taxon>
        <taxon>fabids</taxon>
        <taxon>Fabales</taxon>
        <taxon>Fabaceae</taxon>
        <taxon>Papilionoideae</taxon>
        <taxon>50 kb inversion clade</taxon>
        <taxon>NPAAA clade</taxon>
        <taxon>Hologalegina</taxon>
        <taxon>IRL clade</taxon>
        <taxon>Fabeae</taxon>
        <taxon>Vicia</taxon>
    </lineage>
</organism>
<dbReference type="Pfam" id="PF00892">
    <property type="entry name" value="EamA"/>
    <property type="match status" value="2"/>
</dbReference>
<feature type="domain" description="EamA" evidence="7">
    <location>
        <begin position="19"/>
        <end position="150"/>
    </location>
</feature>
<dbReference type="InterPro" id="IPR030184">
    <property type="entry name" value="WAT1-related"/>
</dbReference>
<evidence type="ECO:0000256" key="4">
    <source>
        <dbReference type="ARBA" id="ARBA00022989"/>
    </source>
</evidence>
<feature type="transmembrane region" description="Helical" evidence="6">
    <location>
        <begin position="191"/>
        <end position="210"/>
    </location>
</feature>
<feature type="transmembrane region" description="Helical" evidence="6">
    <location>
        <begin position="312"/>
        <end position="331"/>
    </location>
</feature>
<keyword evidence="3 6" id="KW-0812">Transmembrane</keyword>
<comment type="similarity">
    <text evidence="2 6">Belongs to the drug/metabolite transporter (DMT) superfamily. Plant drug/metabolite exporter (P-DME) (TC 2.A.7.4) family.</text>
</comment>
<feature type="transmembrane region" description="Helical" evidence="6">
    <location>
        <begin position="106"/>
        <end position="127"/>
    </location>
</feature>
<dbReference type="PANTHER" id="PTHR31218">
    <property type="entry name" value="WAT1-RELATED PROTEIN"/>
    <property type="match status" value="1"/>
</dbReference>
<feature type="domain" description="EamA" evidence="7">
    <location>
        <begin position="192"/>
        <end position="330"/>
    </location>
</feature>
<feature type="transmembrane region" description="Helical" evidence="6">
    <location>
        <begin position="222"/>
        <end position="242"/>
    </location>
</feature>
<keyword evidence="4 6" id="KW-1133">Transmembrane helix</keyword>
<feature type="transmembrane region" description="Helical" evidence="6">
    <location>
        <begin position="139"/>
        <end position="159"/>
    </location>
</feature>
<evidence type="ECO:0000256" key="2">
    <source>
        <dbReference type="ARBA" id="ARBA00007635"/>
    </source>
</evidence>